<accession>A0A914BYB2</accession>
<evidence type="ECO:0000256" key="7">
    <source>
        <dbReference type="ARBA" id="ARBA00048277"/>
    </source>
</evidence>
<organism evidence="10 11">
    <name type="scientific">Acrobeloides nanus</name>
    <dbReference type="NCBI Taxonomy" id="290746"/>
    <lineage>
        <taxon>Eukaryota</taxon>
        <taxon>Metazoa</taxon>
        <taxon>Ecdysozoa</taxon>
        <taxon>Nematoda</taxon>
        <taxon>Chromadorea</taxon>
        <taxon>Rhabditida</taxon>
        <taxon>Tylenchina</taxon>
        <taxon>Cephalobomorpha</taxon>
        <taxon>Cephaloboidea</taxon>
        <taxon>Cephalobidae</taxon>
        <taxon>Acrobeloides</taxon>
    </lineage>
</organism>
<evidence type="ECO:0000256" key="5">
    <source>
        <dbReference type="ARBA" id="ARBA00039638"/>
    </source>
</evidence>
<dbReference type="AlphaFoldDB" id="A0A914BYB2"/>
<dbReference type="InterPro" id="IPR045851">
    <property type="entry name" value="AMP-bd_C_sf"/>
</dbReference>
<protein>
    <recommendedName>
        <fullName evidence="5">Medium-chain acyl-CoA ligase ACSF2, mitochondrial</fullName>
        <ecNumber evidence="4">6.2.1.2</ecNumber>
    </recommendedName>
</protein>
<comment type="catalytic activity">
    <reaction evidence="7">
        <text>a medium-chain fatty acid + ATP + CoA = a medium-chain fatty acyl-CoA + AMP + diphosphate</text>
        <dbReference type="Rhea" id="RHEA:48340"/>
        <dbReference type="ChEBI" id="CHEBI:30616"/>
        <dbReference type="ChEBI" id="CHEBI:33019"/>
        <dbReference type="ChEBI" id="CHEBI:57287"/>
        <dbReference type="ChEBI" id="CHEBI:59558"/>
        <dbReference type="ChEBI" id="CHEBI:90546"/>
        <dbReference type="ChEBI" id="CHEBI:456215"/>
        <dbReference type="EC" id="6.2.1.2"/>
    </reaction>
</comment>
<evidence type="ECO:0000259" key="8">
    <source>
        <dbReference type="Pfam" id="PF00501"/>
    </source>
</evidence>
<dbReference type="Proteomes" id="UP000887540">
    <property type="component" value="Unplaced"/>
</dbReference>
<evidence type="ECO:0000313" key="11">
    <source>
        <dbReference type="WBParaSite" id="ACRNAN_Path_1284.g5022.t1"/>
    </source>
</evidence>
<dbReference type="WBParaSite" id="ACRNAN_Path_1284.g5022.t1">
    <property type="protein sequence ID" value="ACRNAN_Path_1284.g5022.t1"/>
    <property type="gene ID" value="ACRNAN_Path_1284.g5022"/>
</dbReference>
<comment type="similarity">
    <text evidence="1">Belongs to the ATP-dependent AMP-binding enzyme family.</text>
</comment>
<name>A0A914BYB2_9BILA</name>
<proteinExistence type="inferred from homology"/>
<keyword evidence="2" id="KW-0436">Ligase</keyword>
<dbReference type="InterPro" id="IPR020845">
    <property type="entry name" value="AMP-binding_CS"/>
</dbReference>
<comment type="function">
    <text evidence="3">Acyl-CoA synthases catalyze the initial reaction in fatty acid metabolism, by forming a thioester with CoA. Has some preference toward medium-chain substrates. Plays a role in adipocyte differentiation.</text>
</comment>
<dbReference type="Gene3D" id="3.40.50.980">
    <property type="match status" value="2"/>
</dbReference>
<dbReference type="PROSITE" id="PS00455">
    <property type="entry name" value="AMP_BINDING"/>
    <property type="match status" value="1"/>
</dbReference>
<dbReference type="InterPro" id="IPR025110">
    <property type="entry name" value="AMP-bd_C"/>
</dbReference>
<dbReference type="Pfam" id="PF13193">
    <property type="entry name" value="AMP-binding_C"/>
    <property type="match status" value="1"/>
</dbReference>
<dbReference type="FunFam" id="3.30.300.30:FF:000008">
    <property type="entry name" value="2,3-dihydroxybenzoate-AMP ligase"/>
    <property type="match status" value="1"/>
</dbReference>
<dbReference type="Pfam" id="PF00501">
    <property type="entry name" value="AMP-binding"/>
    <property type="match status" value="1"/>
</dbReference>
<feature type="domain" description="AMP-dependent synthetase/ligase" evidence="8">
    <location>
        <begin position="25"/>
        <end position="432"/>
    </location>
</feature>
<evidence type="ECO:0000256" key="1">
    <source>
        <dbReference type="ARBA" id="ARBA00006432"/>
    </source>
</evidence>
<evidence type="ECO:0000313" key="10">
    <source>
        <dbReference type="Proteomes" id="UP000887540"/>
    </source>
</evidence>
<dbReference type="Gene3D" id="2.30.38.10">
    <property type="entry name" value="Luciferase, Domain 3"/>
    <property type="match status" value="1"/>
</dbReference>
<evidence type="ECO:0000256" key="2">
    <source>
        <dbReference type="ARBA" id="ARBA00022598"/>
    </source>
</evidence>
<evidence type="ECO:0000259" key="9">
    <source>
        <dbReference type="Pfam" id="PF13193"/>
    </source>
</evidence>
<keyword evidence="10" id="KW-1185">Reference proteome</keyword>
<dbReference type="PANTHER" id="PTHR43201:SF5">
    <property type="entry name" value="MEDIUM-CHAIN ACYL-COA LIGASE ACSF2, MITOCHONDRIAL"/>
    <property type="match status" value="1"/>
</dbReference>
<dbReference type="FunFam" id="3.40.50.12780:FF:000003">
    <property type="entry name" value="Long-chain-fatty-acid--CoA ligase FadD"/>
    <property type="match status" value="1"/>
</dbReference>
<feature type="domain" description="AMP-binding enzyme C-terminal" evidence="9">
    <location>
        <begin position="483"/>
        <end position="560"/>
    </location>
</feature>
<reference evidence="11" key="1">
    <citation type="submission" date="2022-11" db="UniProtKB">
        <authorList>
            <consortium name="WormBaseParasite"/>
        </authorList>
    </citation>
    <scope>IDENTIFICATION</scope>
</reference>
<sequence>MKSYVHGGSEVPLLFDTIGERLRLAAKMHPEREAVVFKQEGVRKTYRELLADQEGVRKTYRELLADSEALATGLIHLGLEKGDRLGIWAPNHYEWVVAHFASALSGLVLVNVNPMYKSMELYYALHKVGVTALIMSAAFKRSNYYKILEQNIPEIKRRPEGQGYVTHARNLPSLKHIIVFDEEDKAYRGAWKYTDVMQMGTKEDLQKLVEVEKSVQPDDPANIQYTSGTTGSPKGATLTHHNIVNNAYFVGKRAKYHEERAVICIPNPLYHCFGSVLGMMCSVVHFQTMVCSSPAFEALATLKAIDEEKCTHIYGTPTMFIYLLNHPEFPQFNITSLKGGLISGAPCPEALCARLVNDLGLKDLQPCYGTTECSPLMYCTYIHEPIEERNRTVGHIMDHLESVLVDDEGNIVERGQQGEILIRGYSVMRGYWDEDQKLRSTYMTNGWYKTGDIGMMHENGSVSIVGRSKEMIVRGGENIYPAEIEHFLMQHTDIEDVQVIGVPDEKFGEVTCAWIRLHTGAELSELEIREYCKAQIATCKIPTYILFKESHEFPMTVTGKVKKNEMREISKKELGLEKVESHFTRIATNA</sequence>
<dbReference type="SUPFAM" id="SSF56801">
    <property type="entry name" value="Acetyl-CoA synthetase-like"/>
    <property type="match status" value="1"/>
</dbReference>
<dbReference type="EC" id="6.2.1.2" evidence="4"/>
<dbReference type="Gene3D" id="3.30.300.30">
    <property type="match status" value="1"/>
</dbReference>
<comment type="catalytic activity">
    <reaction evidence="6">
        <text>octanoate + ATP + CoA = octanoyl-CoA + AMP + diphosphate</text>
        <dbReference type="Rhea" id="RHEA:33631"/>
        <dbReference type="ChEBI" id="CHEBI:25646"/>
        <dbReference type="ChEBI" id="CHEBI:30616"/>
        <dbReference type="ChEBI" id="CHEBI:33019"/>
        <dbReference type="ChEBI" id="CHEBI:57287"/>
        <dbReference type="ChEBI" id="CHEBI:57386"/>
        <dbReference type="ChEBI" id="CHEBI:456215"/>
    </reaction>
</comment>
<evidence type="ECO:0000256" key="4">
    <source>
        <dbReference type="ARBA" id="ARBA00039009"/>
    </source>
</evidence>
<evidence type="ECO:0000256" key="6">
    <source>
        <dbReference type="ARBA" id="ARBA00047319"/>
    </source>
</evidence>
<dbReference type="GO" id="GO:0031956">
    <property type="term" value="F:medium-chain fatty acid-CoA ligase activity"/>
    <property type="evidence" value="ECO:0007669"/>
    <property type="project" value="UniProtKB-EC"/>
</dbReference>
<evidence type="ECO:0000256" key="3">
    <source>
        <dbReference type="ARBA" id="ARBA00037247"/>
    </source>
</evidence>
<dbReference type="InterPro" id="IPR000873">
    <property type="entry name" value="AMP-dep_synth/lig_dom"/>
</dbReference>
<dbReference type="PANTHER" id="PTHR43201">
    <property type="entry name" value="ACYL-COA SYNTHETASE"/>
    <property type="match status" value="1"/>
</dbReference>
<dbReference type="GO" id="GO:0006631">
    <property type="term" value="P:fatty acid metabolic process"/>
    <property type="evidence" value="ECO:0007669"/>
    <property type="project" value="TreeGrafter"/>
</dbReference>